<dbReference type="OrthoDB" id="206339at2759"/>
<proteinExistence type="predicted"/>
<dbReference type="InterPro" id="IPR006594">
    <property type="entry name" value="LisH"/>
</dbReference>
<evidence type="ECO:0008006" key="4">
    <source>
        <dbReference type="Google" id="ProtNLM"/>
    </source>
</evidence>
<protein>
    <recommendedName>
        <fullName evidence="4">LisH domain-containing protein</fullName>
    </recommendedName>
</protein>
<dbReference type="PANTHER" id="PTHR39063">
    <property type="entry name" value="ORAL-FACIAL-DIGITAL SYNDROME 1 PROTEIN HOMOLOG"/>
    <property type="match status" value="1"/>
</dbReference>
<evidence type="ECO:0000256" key="1">
    <source>
        <dbReference type="SAM" id="Coils"/>
    </source>
</evidence>
<dbReference type="PROSITE" id="PS50896">
    <property type="entry name" value="LISH"/>
    <property type="match status" value="1"/>
</dbReference>
<dbReference type="EMBL" id="OU896709">
    <property type="protein sequence ID" value="CAG9819587.1"/>
    <property type="molecule type" value="Genomic_DNA"/>
</dbReference>
<feature type="coiled-coil region" evidence="1">
    <location>
        <begin position="443"/>
        <end position="519"/>
    </location>
</feature>
<gene>
    <name evidence="2" type="ORF">PHAECO_LOCUS7091</name>
</gene>
<dbReference type="Proteomes" id="UP001153737">
    <property type="component" value="Chromosome 3"/>
</dbReference>
<dbReference type="AlphaFoldDB" id="A0A9N9X2Z5"/>
<feature type="coiled-coil region" evidence="1">
    <location>
        <begin position="641"/>
        <end position="675"/>
    </location>
</feature>
<accession>A0A9N9X2Z5</accession>
<dbReference type="PANTHER" id="PTHR39063:SF1">
    <property type="entry name" value="OFD1 CENTRIOLE AND CENTRIOLAR SATELLITE PROTEIN"/>
    <property type="match status" value="1"/>
</dbReference>
<evidence type="ECO:0000313" key="2">
    <source>
        <dbReference type="EMBL" id="CAG9819587.1"/>
    </source>
</evidence>
<name>A0A9N9X2Z5_PHACE</name>
<dbReference type="GO" id="GO:0005813">
    <property type="term" value="C:centrosome"/>
    <property type="evidence" value="ECO:0007669"/>
    <property type="project" value="TreeGrafter"/>
</dbReference>
<reference evidence="2" key="1">
    <citation type="submission" date="2022-01" db="EMBL/GenBank/DDBJ databases">
        <authorList>
            <person name="King R."/>
        </authorList>
    </citation>
    <scope>NUCLEOTIDE SEQUENCE</scope>
</reference>
<organism evidence="2 3">
    <name type="scientific">Phaedon cochleariae</name>
    <name type="common">Mustard beetle</name>
    <dbReference type="NCBI Taxonomy" id="80249"/>
    <lineage>
        <taxon>Eukaryota</taxon>
        <taxon>Metazoa</taxon>
        <taxon>Ecdysozoa</taxon>
        <taxon>Arthropoda</taxon>
        <taxon>Hexapoda</taxon>
        <taxon>Insecta</taxon>
        <taxon>Pterygota</taxon>
        <taxon>Neoptera</taxon>
        <taxon>Endopterygota</taxon>
        <taxon>Coleoptera</taxon>
        <taxon>Polyphaga</taxon>
        <taxon>Cucujiformia</taxon>
        <taxon>Chrysomeloidea</taxon>
        <taxon>Chrysomelidae</taxon>
        <taxon>Chrysomelinae</taxon>
        <taxon>Chrysomelini</taxon>
        <taxon>Phaedon</taxon>
    </lineage>
</organism>
<dbReference type="GO" id="GO:0005576">
    <property type="term" value="C:extracellular region"/>
    <property type="evidence" value="ECO:0007669"/>
    <property type="project" value="GOC"/>
</dbReference>
<dbReference type="GO" id="GO:0036064">
    <property type="term" value="C:ciliary basal body"/>
    <property type="evidence" value="ECO:0007669"/>
    <property type="project" value="TreeGrafter"/>
</dbReference>
<sequence length="681" mass="79046">MDNINVAIPFTGSKASNMSAEEFQTLLTSWFEEKGIITDLRSQLRFKMINILKNTAIGRNISKRSVSHHSLSKQAINLIVAEFLMVNKYHYSLSVFNTEAALTNVFPEYLKFDDIQEPFRYSFENLSNIFELIGVQRNSEFGKEALNSYCNNSDSSILSCLVNSICKLSNRMRRRTIQEEIECIDFDKESNFVKQLGGILVNSETCSDNIGQILKNIESIHNVEIKMMEDRYRRSISELKIEVSRSIEKLQEVNKEKGVSENKLMKVVGEYNAMKVQMKNLVKEKLQNERKEQLMNLKKIEQNVSEQVAPKVTLACSSQHCSDRCEKNINLVEVLQDKNRELYGKYEALSEEFSHLTKNYDEIVGKVPPVCSRQHCSDKCEKNMVLLNELKERTQELSVKSETQSEEVCHLLKKYSEKILEKFAPACPSQHCTNKCEKNMILVDELTEKNRELSRNSEIQSEEIRHLLEKYNEQIIQRSSPICSNQHCSNECRKHMNLVDELQEKNRELSRRCERESEELYCLLRRYKEQLIQKVTNVCSIQHCSDKCEKNINLLDELRVNNLELSRKNAIQSEEIFHLSEKYKELLHDFLNSQRKVSYLKAKANSGDTHSRIILKQTVLEDSKVPKASLANNTIDSDSSTSVTEEILREARLRLQILEEESNKIEEKFNNTQVDSSKKHL</sequence>
<keyword evidence="3" id="KW-1185">Reference proteome</keyword>
<dbReference type="InterPro" id="IPR055289">
    <property type="entry name" value="OFD1"/>
</dbReference>
<reference evidence="2" key="2">
    <citation type="submission" date="2022-10" db="EMBL/GenBank/DDBJ databases">
        <authorList>
            <consortium name="ENA_rothamsted_submissions"/>
            <consortium name="culmorum"/>
            <person name="King R."/>
        </authorList>
    </citation>
    <scope>NUCLEOTIDE SEQUENCE</scope>
</reference>
<keyword evidence="1" id="KW-0175">Coiled coil</keyword>
<dbReference type="GO" id="GO:0060287">
    <property type="term" value="P:epithelial cilium movement involved in determination of left/right asymmetry"/>
    <property type="evidence" value="ECO:0007669"/>
    <property type="project" value="TreeGrafter"/>
</dbReference>
<evidence type="ECO:0000313" key="3">
    <source>
        <dbReference type="Proteomes" id="UP001153737"/>
    </source>
</evidence>